<accession>A0A0Q9XMF2</accession>
<reference evidence="1 2" key="1">
    <citation type="journal article" date="2007" name="Nature">
        <title>Evolution of genes and genomes on the Drosophila phylogeny.</title>
        <authorList>
            <consortium name="Drosophila 12 Genomes Consortium"/>
            <person name="Clark A.G."/>
            <person name="Eisen M.B."/>
            <person name="Smith D.R."/>
            <person name="Bergman C.M."/>
            <person name="Oliver B."/>
            <person name="Markow T.A."/>
            <person name="Kaufman T.C."/>
            <person name="Kellis M."/>
            <person name="Gelbart W."/>
            <person name="Iyer V.N."/>
            <person name="Pollard D.A."/>
            <person name="Sackton T.B."/>
            <person name="Larracuente A.M."/>
            <person name="Singh N.D."/>
            <person name="Abad J.P."/>
            <person name="Abt D.N."/>
            <person name="Adryan B."/>
            <person name="Aguade M."/>
            <person name="Akashi H."/>
            <person name="Anderson W.W."/>
            <person name="Aquadro C.F."/>
            <person name="Ardell D.H."/>
            <person name="Arguello R."/>
            <person name="Artieri C.G."/>
            <person name="Barbash D.A."/>
            <person name="Barker D."/>
            <person name="Barsanti P."/>
            <person name="Batterham P."/>
            <person name="Batzoglou S."/>
            <person name="Begun D."/>
            <person name="Bhutkar A."/>
            <person name="Blanco E."/>
            <person name="Bosak S.A."/>
            <person name="Bradley R.K."/>
            <person name="Brand A.D."/>
            <person name="Brent M.R."/>
            <person name="Brooks A.N."/>
            <person name="Brown R.H."/>
            <person name="Butlin R.K."/>
            <person name="Caggese C."/>
            <person name="Calvi B.R."/>
            <person name="Bernardo de Carvalho A."/>
            <person name="Caspi A."/>
            <person name="Castrezana S."/>
            <person name="Celniker S.E."/>
            <person name="Chang J.L."/>
            <person name="Chapple C."/>
            <person name="Chatterji S."/>
            <person name="Chinwalla A."/>
            <person name="Civetta A."/>
            <person name="Clifton S.W."/>
            <person name="Comeron J.M."/>
            <person name="Costello J.C."/>
            <person name="Coyne J.A."/>
            <person name="Daub J."/>
            <person name="David R.G."/>
            <person name="Delcher A.L."/>
            <person name="Delehaunty K."/>
            <person name="Do C.B."/>
            <person name="Ebling H."/>
            <person name="Edwards K."/>
            <person name="Eickbush T."/>
            <person name="Evans J.D."/>
            <person name="Filipski A."/>
            <person name="Findeiss S."/>
            <person name="Freyhult E."/>
            <person name="Fulton L."/>
            <person name="Fulton R."/>
            <person name="Garcia A.C."/>
            <person name="Gardiner A."/>
            <person name="Garfield D.A."/>
            <person name="Garvin B.E."/>
            <person name="Gibson G."/>
            <person name="Gilbert D."/>
            <person name="Gnerre S."/>
            <person name="Godfrey J."/>
            <person name="Good R."/>
            <person name="Gotea V."/>
            <person name="Gravely B."/>
            <person name="Greenberg A.J."/>
            <person name="Griffiths-Jones S."/>
            <person name="Gross S."/>
            <person name="Guigo R."/>
            <person name="Gustafson E.A."/>
            <person name="Haerty W."/>
            <person name="Hahn M.W."/>
            <person name="Halligan D.L."/>
            <person name="Halpern A.L."/>
            <person name="Halter G.M."/>
            <person name="Han M.V."/>
            <person name="Heger A."/>
            <person name="Hillier L."/>
            <person name="Hinrichs A.S."/>
            <person name="Holmes I."/>
            <person name="Hoskins R.A."/>
            <person name="Hubisz M.J."/>
            <person name="Hultmark D."/>
            <person name="Huntley M.A."/>
            <person name="Jaffe D.B."/>
            <person name="Jagadeeshan S."/>
            <person name="Jeck W.R."/>
            <person name="Johnson J."/>
            <person name="Jones C.D."/>
            <person name="Jordan W.C."/>
            <person name="Karpen G.H."/>
            <person name="Kataoka E."/>
            <person name="Keightley P.D."/>
            <person name="Kheradpour P."/>
            <person name="Kirkness E.F."/>
            <person name="Koerich L.B."/>
            <person name="Kristiansen K."/>
            <person name="Kudrna D."/>
            <person name="Kulathinal R.J."/>
            <person name="Kumar S."/>
            <person name="Kwok R."/>
            <person name="Lander E."/>
            <person name="Langley C.H."/>
            <person name="Lapoint R."/>
            <person name="Lazzaro B.P."/>
            <person name="Lee S.J."/>
            <person name="Levesque L."/>
            <person name="Li R."/>
            <person name="Lin C.F."/>
            <person name="Lin M.F."/>
            <person name="Lindblad-Toh K."/>
            <person name="Llopart A."/>
            <person name="Long M."/>
            <person name="Low L."/>
            <person name="Lozovsky E."/>
            <person name="Lu J."/>
            <person name="Luo M."/>
            <person name="Machado C.A."/>
            <person name="Makalowski W."/>
            <person name="Marzo M."/>
            <person name="Matsuda M."/>
            <person name="Matzkin L."/>
            <person name="McAllister B."/>
            <person name="McBride C.S."/>
            <person name="McKernan B."/>
            <person name="McKernan K."/>
            <person name="Mendez-Lago M."/>
            <person name="Minx P."/>
            <person name="Mollenhauer M.U."/>
            <person name="Montooth K."/>
            <person name="Mount S.M."/>
            <person name="Mu X."/>
            <person name="Myers E."/>
            <person name="Negre B."/>
            <person name="Newfeld S."/>
            <person name="Nielsen R."/>
            <person name="Noor M.A."/>
            <person name="O'Grady P."/>
            <person name="Pachter L."/>
            <person name="Papaceit M."/>
            <person name="Parisi M.J."/>
            <person name="Parisi M."/>
            <person name="Parts L."/>
            <person name="Pedersen J.S."/>
            <person name="Pesole G."/>
            <person name="Phillippy A.M."/>
            <person name="Ponting C.P."/>
            <person name="Pop M."/>
            <person name="Porcelli D."/>
            <person name="Powell J.R."/>
            <person name="Prohaska S."/>
            <person name="Pruitt K."/>
            <person name="Puig M."/>
            <person name="Quesneville H."/>
            <person name="Ram K.R."/>
            <person name="Rand D."/>
            <person name="Rasmussen M.D."/>
            <person name="Reed L.K."/>
            <person name="Reenan R."/>
            <person name="Reily A."/>
            <person name="Remington K.A."/>
            <person name="Rieger T.T."/>
            <person name="Ritchie M.G."/>
            <person name="Robin C."/>
            <person name="Rogers Y.H."/>
            <person name="Rohde C."/>
            <person name="Rozas J."/>
            <person name="Rubenfield M.J."/>
            <person name="Ruiz A."/>
            <person name="Russo S."/>
            <person name="Salzberg S.L."/>
            <person name="Sanchez-Gracia A."/>
            <person name="Saranga D.J."/>
            <person name="Sato H."/>
            <person name="Schaeffer S.W."/>
            <person name="Schatz M.C."/>
            <person name="Schlenke T."/>
            <person name="Schwartz R."/>
            <person name="Segarra C."/>
            <person name="Singh R.S."/>
            <person name="Sirot L."/>
            <person name="Sirota M."/>
            <person name="Sisneros N.B."/>
            <person name="Smith C.D."/>
            <person name="Smith T.F."/>
            <person name="Spieth J."/>
            <person name="Stage D.E."/>
            <person name="Stark A."/>
            <person name="Stephan W."/>
            <person name="Strausberg R.L."/>
            <person name="Strempel S."/>
            <person name="Sturgill D."/>
            <person name="Sutton G."/>
            <person name="Sutton G.G."/>
            <person name="Tao W."/>
            <person name="Teichmann S."/>
            <person name="Tobari Y.N."/>
            <person name="Tomimura Y."/>
            <person name="Tsolas J.M."/>
            <person name="Valente V.L."/>
            <person name="Venter E."/>
            <person name="Venter J.C."/>
            <person name="Vicario S."/>
            <person name="Vieira F.G."/>
            <person name="Vilella A.J."/>
            <person name="Villasante A."/>
            <person name="Walenz B."/>
            <person name="Wang J."/>
            <person name="Wasserman M."/>
            <person name="Watts T."/>
            <person name="Wilson D."/>
            <person name="Wilson R.K."/>
            <person name="Wing R.A."/>
            <person name="Wolfner M.F."/>
            <person name="Wong A."/>
            <person name="Wong G.K."/>
            <person name="Wu C.I."/>
            <person name="Wu G."/>
            <person name="Yamamoto D."/>
            <person name="Yang H.P."/>
            <person name="Yang S.P."/>
            <person name="Yorke J.A."/>
            <person name="Yoshida K."/>
            <person name="Zdobnov E."/>
            <person name="Zhang P."/>
            <person name="Zhang Y."/>
            <person name="Zimin A.V."/>
            <person name="Baldwin J."/>
            <person name="Abdouelleil A."/>
            <person name="Abdulkadir J."/>
            <person name="Abebe A."/>
            <person name="Abera B."/>
            <person name="Abreu J."/>
            <person name="Acer S.C."/>
            <person name="Aftuck L."/>
            <person name="Alexander A."/>
            <person name="An P."/>
            <person name="Anderson E."/>
            <person name="Anderson S."/>
            <person name="Arachi H."/>
            <person name="Azer M."/>
            <person name="Bachantsang P."/>
            <person name="Barry A."/>
            <person name="Bayul T."/>
            <person name="Berlin A."/>
            <person name="Bessette D."/>
            <person name="Bloom T."/>
            <person name="Blye J."/>
            <person name="Boguslavskiy L."/>
            <person name="Bonnet C."/>
            <person name="Boukhgalter B."/>
            <person name="Bourzgui I."/>
            <person name="Brown A."/>
            <person name="Cahill P."/>
            <person name="Channer S."/>
            <person name="Cheshatsang Y."/>
            <person name="Chuda L."/>
            <person name="Citroen M."/>
            <person name="Collymore A."/>
            <person name="Cooke P."/>
            <person name="Costello M."/>
            <person name="D'Aco K."/>
            <person name="Daza R."/>
            <person name="De Haan G."/>
            <person name="DeGray S."/>
            <person name="DeMaso C."/>
            <person name="Dhargay N."/>
            <person name="Dooley K."/>
            <person name="Dooley E."/>
            <person name="Doricent M."/>
            <person name="Dorje P."/>
            <person name="Dorjee K."/>
            <person name="Dupes A."/>
            <person name="Elong R."/>
            <person name="Falk J."/>
            <person name="Farina A."/>
            <person name="Faro S."/>
            <person name="Ferguson D."/>
            <person name="Fisher S."/>
            <person name="Foley C.D."/>
            <person name="Franke A."/>
            <person name="Friedrich D."/>
            <person name="Gadbois L."/>
            <person name="Gearin G."/>
            <person name="Gearin C.R."/>
            <person name="Giannoukos G."/>
            <person name="Goode T."/>
            <person name="Graham J."/>
            <person name="Grandbois E."/>
            <person name="Grewal S."/>
            <person name="Gyaltsen K."/>
            <person name="Hafez N."/>
            <person name="Hagos B."/>
            <person name="Hall J."/>
            <person name="Henson C."/>
            <person name="Hollinger A."/>
            <person name="Honan T."/>
            <person name="Huard M.D."/>
            <person name="Hughes L."/>
            <person name="Hurhula B."/>
            <person name="Husby M.E."/>
            <person name="Kamat A."/>
            <person name="Kanga B."/>
            <person name="Kashin S."/>
            <person name="Khazanovich D."/>
            <person name="Kisner P."/>
            <person name="Lance K."/>
            <person name="Lara M."/>
            <person name="Lee W."/>
            <person name="Lennon N."/>
            <person name="Letendre F."/>
            <person name="LeVine R."/>
            <person name="Lipovsky A."/>
            <person name="Liu X."/>
            <person name="Liu J."/>
            <person name="Liu S."/>
            <person name="Lokyitsang T."/>
            <person name="Lokyitsang Y."/>
            <person name="Lubonja R."/>
            <person name="Lui A."/>
            <person name="MacDonald P."/>
            <person name="Magnisalis V."/>
            <person name="Maru K."/>
            <person name="Matthews C."/>
            <person name="McCusker W."/>
            <person name="McDonough S."/>
            <person name="Mehta T."/>
            <person name="Meldrim J."/>
            <person name="Meneus L."/>
            <person name="Mihai O."/>
            <person name="Mihalev A."/>
            <person name="Mihova T."/>
            <person name="Mittelman R."/>
            <person name="Mlenga V."/>
            <person name="Montmayeur A."/>
            <person name="Mulrain L."/>
            <person name="Navidi A."/>
            <person name="Naylor J."/>
            <person name="Negash T."/>
            <person name="Nguyen T."/>
            <person name="Nguyen N."/>
            <person name="Nicol R."/>
            <person name="Norbu C."/>
            <person name="Norbu N."/>
            <person name="Novod N."/>
            <person name="O'Neill B."/>
            <person name="Osman S."/>
            <person name="Markiewicz E."/>
            <person name="Oyono O.L."/>
            <person name="Patti C."/>
            <person name="Phunkhang P."/>
            <person name="Pierre F."/>
            <person name="Priest M."/>
            <person name="Raghuraman S."/>
            <person name="Rege F."/>
            <person name="Reyes R."/>
            <person name="Rise C."/>
            <person name="Rogov P."/>
            <person name="Ross K."/>
            <person name="Ryan E."/>
            <person name="Settipalli S."/>
            <person name="Shea T."/>
            <person name="Sherpa N."/>
            <person name="Shi L."/>
            <person name="Shih D."/>
            <person name="Sparrow T."/>
            <person name="Spaulding J."/>
            <person name="Stalker J."/>
            <person name="Stange-Thomann N."/>
            <person name="Stavropoulos S."/>
            <person name="Stone C."/>
            <person name="Strader C."/>
            <person name="Tesfaye S."/>
            <person name="Thomson T."/>
            <person name="Thoulutsang Y."/>
            <person name="Thoulutsang D."/>
            <person name="Topham K."/>
            <person name="Topping I."/>
            <person name="Tsamla T."/>
            <person name="Vassiliev H."/>
            <person name="Vo A."/>
            <person name="Wangchuk T."/>
            <person name="Wangdi T."/>
            <person name="Weiand M."/>
            <person name="Wilkinson J."/>
            <person name="Wilson A."/>
            <person name="Yadav S."/>
            <person name="Young G."/>
            <person name="Yu Q."/>
            <person name="Zembek L."/>
            <person name="Zhong D."/>
            <person name="Zimmer A."/>
            <person name="Zwirko Z."/>
            <person name="Jaffe D.B."/>
            <person name="Alvarez P."/>
            <person name="Brockman W."/>
            <person name="Butler J."/>
            <person name="Chin C."/>
            <person name="Gnerre S."/>
            <person name="Grabherr M."/>
            <person name="Kleber M."/>
            <person name="Mauceli E."/>
            <person name="MacCallum I."/>
        </authorList>
    </citation>
    <scope>NUCLEOTIDE SEQUENCE [LARGE SCALE GENOMIC DNA]</scope>
    <source>
        <strain evidence="2">Tucson 15081-1352.22</strain>
    </source>
</reference>
<proteinExistence type="predicted"/>
<dbReference type="EMBL" id="CH933809">
    <property type="protein sequence ID" value="KRG06484.1"/>
    <property type="molecule type" value="Genomic_DNA"/>
</dbReference>
<evidence type="ECO:0000313" key="2">
    <source>
        <dbReference type="Proteomes" id="UP000009192"/>
    </source>
</evidence>
<dbReference type="Proteomes" id="UP000009192">
    <property type="component" value="Unassembled WGS sequence"/>
</dbReference>
<keyword evidence="2" id="KW-1185">Reference proteome</keyword>
<evidence type="ECO:0000313" key="1">
    <source>
        <dbReference type="EMBL" id="KRG06484.1"/>
    </source>
</evidence>
<name>A0A0Q9XMF2_DROMO</name>
<sequence length="73" mass="8241">MRPGITSTPTREGLATSASLKVLNIMNHRFICWRISGISESNIKGVTASTFFKRLNISSTYMLNNIRIIRLQL</sequence>
<protein>
    <submittedName>
        <fullName evidence="1">Uncharacterized protein, isoform B</fullName>
    </submittedName>
</protein>
<dbReference type="KEGG" id="dmo:Dmoj_GI26803"/>
<organism evidence="1 2">
    <name type="scientific">Drosophila mojavensis</name>
    <name type="common">Fruit fly</name>
    <dbReference type="NCBI Taxonomy" id="7230"/>
    <lineage>
        <taxon>Eukaryota</taxon>
        <taxon>Metazoa</taxon>
        <taxon>Ecdysozoa</taxon>
        <taxon>Arthropoda</taxon>
        <taxon>Hexapoda</taxon>
        <taxon>Insecta</taxon>
        <taxon>Pterygota</taxon>
        <taxon>Neoptera</taxon>
        <taxon>Endopterygota</taxon>
        <taxon>Diptera</taxon>
        <taxon>Brachycera</taxon>
        <taxon>Muscomorpha</taxon>
        <taxon>Ephydroidea</taxon>
        <taxon>Drosophilidae</taxon>
        <taxon>Drosophila</taxon>
    </lineage>
</organism>
<gene>
    <name evidence="1" type="primary">Dmoj\GI26803</name>
    <name evidence="1" type="ORF">Dmoj_GI26803</name>
</gene>
<dbReference type="InParanoid" id="A0A0Q9XMF2"/>
<dbReference type="AlphaFoldDB" id="A0A0Q9XMF2"/>